<organism evidence="1 2">
    <name type="scientific">Stenotrophomonas phage BUCT598</name>
    <dbReference type="NCBI Taxonomy" id="2834253"/>
    <lineage>
        <taxon>Viruses</taxon>
        <taxon>Duplodnaviria</taxon>
        <taxon>Heunggongvirae</taxon>
        <taxon>Uroviricota</taxon>
        <taxon>Caudoviricetes</taxon>
        <taxon>Autographivirales</taxon>
        <taxon>Autonotataviridae</taxon>
        <taxon>Gujervirinae</taxon>
        <taxon>Smasvirus</taxon>
        <taxon>Smasvirus BUCT598</taxon>
    </lineage>
</organism>
<reference evidence="1" key="1">
    <citation type="submission" date="2021-03" db="EMBL/GenBank/DDBJ databases">
        <authorList>
            <person name="Tong Y."/>
            <person name="Zhang W."/>
            <person name="Tian F."/>
            <person name="Li J."/>
            <person name="He X."/>
        </authorList>
    </citation>
    <scope>NUCLEOTIDE SEQUENCE</scope>
</reference>
<evidence type="ECO:0000313" key="1">
    <source>
        <dbReference type="EMBL" id="QWT56552.1"/>
    </source>
</evidence>
<name>A0A8F2F459_9CAUD</name>
<protein>
    <submittedName>
        <fullName evidence="1">Uncharacterized protein</fullName>
    </submittedName>
</protein>
<keyword evidence="2" id="KW-1185">Reference proteome</keyword>
<dbReference type="Proteomes" id="UP000693765">
    <property type="component" value="Segment"/>
</dbReference>
<dbReference type="EMBL" id="MW831865">
    <property type="protein sequence ID" value="QWT56552.1"/>
    <property type="molecule type" value="Genomic_DNA"/>
</dbReference>
<proteinExistence type="predicted"/>
<sequence length="68" mass="7521">MKAGDKVICTGSNGYAFTTGQEYTIIEYQPPYRDPTSAAGYTWPAYVVVMDDDGRLAHCHANRFKEAA</sequence>
<evidence type="ECO:0000313" key="2">
    <source>
        <dbReference type="Proteomes" id="UP000693765"/>
    </source>
</evidence>
<accession>A0A8F2F459</accession>